<name>A0ABV3GB61_MICGL</name>
<evidence type="ECO:0000259" key="4">
    <source>
        <dbReference type="Pfam" id="PF01571"/>
    </source>
</evidence>
<dbReference type="SUPFAM" id="SSF54373">
    <property type="entry name" value="FAD-linked reductases, C-terminal domain"/>
    <property type="match status" value="1"/>
</dbReference>
<feature type="region of interest" description="Disordered" evidence="2">
    <location>
        <begin position="644"/>
        <end position="664"/>
    </location>
</feature>
<dbReference type="RefSeq" id="WP_358131717.1">
    <property type="nucleotide sequence ID" value="NZ_JBFALK010000004.1"/>
</dbReference>
<dbReference type="SUPFAM" id="SSF51905">
    <property type="entry name" value="FAD/NAD(P)-binding domain"/>
    <property type="match status" value="1"/>
</dbReference>
<evidence type="ECO:0000259" key="5">
    <source>
        <dbReference type="Pfam" id="PF08669"/>
    </source>
</evidence>
<evidence type="ECO:0000256" key="1">
    <source>
        <dbReference type="ARBA" id="ARBA00008609"/>
    </source>
</evidence>
<organism evidence="7 8">
    <name type="scientific">Microtetraspora glauca</name>
    <dbReference type="NCBI Taxonomy" id="1996"/>
    <lineage>
        <taxon>Bacteria</taxon>
        <taxon>Bacillati</taxon>
        <taxon>Actinomycetota</taxon>
        <taxon>Actinomycetes</taxon>
        <taxon>Streptosporangiales</taxon>
        <taxon>Streptosporangiaceae</taxon>
        <taxon>Microtetraspora</taxon>
    </lineage>
</organism>
<comment type="caution">
    <text evidence="7">The sequence shown here is derived from an EMBL/GenBank/DDBJ whole genome shotgun (WGS) entry which is preliminary data.</text>
</comment>
<dbReference type="InterPro" id="IPR029043">
    <property type="entry name" value="GcvT/YgfZ_C"/>
</dbReference>
<dbReference type="InterPro" id="IPR036188">
    <property type="entry name" value="FAD/NAD-bd_sf"/>
</dbReference>
<dbReference type="Gene3D" id="3.30.9.10">
    <property type="entry name" value="D-Amino Acid Oxidase, subunit A, domain 2"/>
    <property type="match status" value="1"/>
</dbReference>
<dbReference type="Pfam" id="PF08669">
    <property type="entry name" value="GCV_T_C"/>
    <property type="match status" value="1"/>
</dbReference>
<evidence type="ECO:0000313" key="7">
    <source>
        <dbReference type="EMBL" id="MEV0968878.1"/>
    </source>
</evidence>
<dbReference type="PANTHER" id="PTHR13847">
    <property type="entry name" value="SARCOSINE DEHYDROGENASE-RELATED"/>
    <property type="match status" value="1"/>
</dbReference>
<dbReference type="InterPro" id="IPR013977">
    <property type="entry name" value="GcvT_C"/>
</dbReference>
<dbReference type="Pfam" id="PF16350">
    <property type="entry name" value="FAO_M"/>
    <property type="match status" value="1"/>
</dbReference>
<proteinExistence type="inferred from homology"/>
<evidence type="ECO:0000259" key="6">
    <source>
        <dbReference type="Pfam" id="PF16350"/>
    </source>
</evidence>
<reference evidence="7 8" key="1">
    <citation type="submission" date="2024-06" db="EMBL/GenBank/DDBJ databases">
        <title>The Natural Products Discovery Center: Release of the First 8490 Sequenced Strains for Exploring Actinobacteria Biosynthetic Diversity.</title>
        <authorList>
            <person name="Kalkreuter E."/>
            <person name="Kautsar S.A."/>
            <person name="Yang D."/>
            <person name="Bader C.D."/>
            <person name="Teijaro C.N."/>
            <person name="Fluegel L."/>
            <person name="Davis C.M."/>
            <person name="Simpson J.R."/>
            <person name="Lauterbach L."/>
            <person name="Steele A.D."/>
            <person name="Gui C."/>
            <person name="Meng S."/>
            <person name="Li G."/>
            <person name="Viehrig K."/>
            <person name="Ye F."/>
            <person name="Su P."/>
            <person name="Kiefer A.F."/>
            <person name="Nichols A."/>
            <person name="Cepeda A.J."/>
            <person name="Yan W."/>
            <person name="Fan B."/>
            <person name="Jiang Y."/>
            <person name="Adhikari A."/>
            <person name="Zheng C.-J."/>
            <person name="Schuster L."/>
            <person name="Cowan T.M."/>
            <person name="Smanski M.J."/>
            <person name="Chevrette M.G."/>
            <person name="De Carvalho L.P.S."/>
            <person name="Shen B."/>
        </authorList>
    </citation>
    <scope>NUCLEOTIDE SEQUENCE [LARGE SCALE GENOMIC DNA]</scope>
    <source>
        <strain evidence="7 8">NPDC050100</strain>
    </source>
</reference>
<dbReference type="EMBL" id="JBFALK010000004">
    <property type="protein sequence ID" value="MEV0968878.1"/>
    <property type="molecule type" value="Genomic_DNA"/>
</dbReference>
<sequence>MSRIPADARAVVIGGGVAGCSVAYHLARLGWTDVILVERHDLTEGTTWHSAGFVGQLRSTVTQTRMIMYSAGLYPELRELTGLDPGWHGVGGLRLATTPERHEELLRQAAAAEAYGLDMEVLDQAGTLDRLPLLEVADVRAALWLPGDGWLDPARLGLALAEGARRLGVRIFTGVEVTGIDVAEGPGGAEVRAVRLRDGSGGGAGGESGRELVVRTGTVVNAAGAAAGVVGRLAGVNVPIVPIKHQYVVTAPKGVPAETPTVRDPDNIVYFREEDGGILVGGYIRTPQVWDTARPLAEPRTLFAPDMPKFQESWLAAVRRVPLLGDVGTGRDAGEFRSVVHGPEAFTPDGEFLLGETATRGFWVAAGFCVHGLAAAGGVGKVMAEWIVDGTPEYDVFGMDIHRFGGHARSSRWARAKALDSYSKYYDIVYPGEERTAARPLRRSPAWVRHTELKASFGEKAGWERVNWFESNADQPDSDGVVADRLCAETLPAAETVTTGVETVGTAEAVGSGATELGAGAAPRGWAGRVWSPAIGRECLATQNSAGLFDQTSFAKLEISGHGALAMLERACAGRIDRPIGTVVYTQLLNERGGIEADVTVTRLARDRFRLVTGTAFGVHDAAWLRRRHIGTGVENGLESRAESEIGNGARRGSGSGVENGAGNGAGKAIENGVEIRDVTSAYACYCLWGPKAYDILSGLTDDDLTFGYLRAREISVGHVPVLAQRVTFVGEFGWELYCPVEYGLTLWDTLMDAGLPHGMLPAGYKAIDALRLEKGYRVWGLDITPETTPLEAGLGFAVREETRTALPEPRQTLRCLIVDDPREVCLGGEPIRPVHHDAPPSTRPFASSASPTSSSGASPKPTAPTISTAPTTSITPTPSISRVTSGGYGYRVHRSIAYAYLPVEITGRVEIGINGGWVGARIVSEPPYDPGNTRIRSTPWQEA</sequence>
<dbReference type="InterPro" id="IPR006076">
    <property type="entry name" value="FAD-dep_OxRdtase"/>
</dbReference>
<dbReference type="InterPro" id="IPR032503">
    <property type="entry name" value="FAO_M"/>
</dbReference>
<accession>A0ABV3GB61</accession>
<dbReference type="InterPro" id="IPR027266">
    <property type="entry name" value="TrmE/GcvT-like"/>
</dbReference>
<dbReference type="Gene3D" id="2.40.30.110">
    <property type="entry name" value="Aminomethyltransferase beta-barrel domains"/>
    <property type="match status" value="1"/>
</dbReference>
<comment type="similarity">
    <text evidence="1">Belongs to the GcvT family.</text>
</comment>
<dbReference type="Pfam" id="PF01266">
    <property type="entry name" value="DAO"/>
    <property type="match status" value="1"/>
</dbReference>
<evidence type="ECO:0000256" key="2">
    <source>
        <dbReference type="SAM" id="MobiDB-lite"/>
    </source>
</evidence>
<dbReference type="Proteomes" id="UP001551675">
    <property type="component" value="Unassembled WGS sequence"/>
</dbReference>
<evidence type="ECO:0000313" key="8">
    <source>
        <dbReference type="Proteomes" id="UP001551675"/>
    </source>
</evidence>
<keyword evidence="8" id="KW-1185">Reference proteome</keyword>
<dbReference type="InterPro" id="IPR006222">
    <property type="entry name" value="GCVT_N"/>
</dbReference>
<feature type="domain" description="GCVT N-terminal" evidence="4">
    <location>
        <begin position="670"/>
        <end position="800"/>
    </location>
</feature>
<feature type="region of interest" description="Disordered" evidence="2">
    <location>
        <begin position="829"/>
        <end position="887"/>
    </location>
</feature>
<dbReference type="SUPFAM" id="SSF103025">
    <property type="entry name" value="Folate-binding domain"/>
    <property type="match status" value="2"/>
</dbReference>
<feature type="domain" description="GCVT N-terminal" evidence="4">
    <location>
        <begin position="449"/>
        <end position="629"/>
    </location>
</feature>
<evidence type="ECO:0000259" key="3">
    <source>
        <dbReference type="Pfam" id="PF01266"/>
    </source>
</evidence>
<gene>
    <name evidence="7" type="ORF">AB0I59_09600</name>
</gene>
<feature type="compositionally biased region" description="Low complexity" evidence="2">
    <location>
        <begin position="840"/>
        <end position="882"/>
    </location>
</feature>
<protein>
    <submittedName>
        <fullName evidence="7">FAD-dependent oxidoreductase</fullName>
    </submittedName>
</protein>
<dbReference type="PANTHER" id="PTHR13847:SF193">
    <property type="entry name" value="PYRUVATE DEHYDROGENASE PHOSPHATASE REGULATORY SUBUNIT, MITOCHONDRIAL"/>
    <property type="match status" value="1"/>
</dbReference>
<dbReference type="PROSITE" id="PS51257">
    <property type="entry name" value="PROKAR_LIPOPROTEIN"/>
    <property type="match status" value="1"/>
</dbReference>
<dbReference type="Gene3D" id="3.30.1360.120">
    <property type="entry name" value="Probable tRNA modification gtpase trme, domain 1"/>
    <property type="match status" value="2"/>
</dbReference>
<dbReference type="SUPFAM" id="SSF101790">
    <property type="entry name" value="Aminomethyltransferase beta-barrel domain"/>
    <property type="match status" value="1"/>
</dbReference>
<feature type="compositionally biased region" description="Gly residues" evidence="2">
    <location>
        <begin position="650"/>
        <end position="664"/>
    </location>
</feature>
<dbReference type="Gene3D" id="3.50.50.60">
    <property type="entry name" value="FAD/NAD(P)-binding domain"/>
    <property type="match status" value="1"/>
</dbReference>
<feature type="domain" description="FAD dependent oxidoreductase" evidence="3">
    <location>
        <begin position="10"/>
        <end position="386"/>
    </location>
</feature>
<dbReference type="Pfam" id="PF01571">
    <property type="entry name" value="GCV_T"/>
    <property type="match status" value="2"/>
</dbReference>
<feature type="domain" description="FAD dependent oxidoreductase central" evidence="6">
    <location>
        <begin position="389"/>
        <end position="444"/>
    </location>
</feature>
<feature type="domain" description="Aminomethyltransferase C-terminal" evidence="5">
    <location>
        <begin position="880"/>
        <end position="930"/>
    </location>
</feature>
<dbReference type="Gene3D" id="3.30.70.1400">
    <property type="entry name" value="Aminomethyltransferase beta-barrel domains"/>
    <property type="match status" value="1"/>
</dbReference>